<organism evidence="1 2">
    <name type="scientific">Cognatishimia activa</name>
    <dbReference type="NCBI Taxonomy" id="1715691"/>
    <lineage>
        <taxon>Bacteria</taxon>
        <taxon>Pseudomonadati</taxon>
        <taxon>Pseudomonadota</taxon>
        <taxon>Alphaproteobacteria</taxon>
        <taxon>Rhodobacterales</taxon>
        <taxon>Paracoccaceae</taxon>
        <taxon>Cognatishimia</taxon>
    </lineage>
</organism>
<reference evidence="2" key="1">
    <citation type="submission" date="2015-09" db="EMBL/GenBank/DDBJ databases">
        <authorList>
            <person name="Rodrigo-Torres Lidia"/>
            <person name="Arahal R.David."/>
        </authorList>
    </citation>
    <scope>NUCLEOTIDE SEQUENCE [LARGE SCALE GENOMIC DNA]</scope>
    <source>
        <strain evidence="2">CECT 5114</strain>
    </source>
</reference>
<dbReference type="Proteomes" id="UP000051184">
    <property type="component" value="Unassembled WGS sequence"/>
</dbReference>
<name>A0A0P1IKZ6_9RHOB</name>
<evidence type="ECO:0000313" key="2">
    <source>
        <dbReference type="Proteomes" id="UP000051184"/>
    </source>
</evidence>
<evidence type="ECO:0000313" key="1">
    <source>
        <dbReference type="EMBL" id="CUK24239.1"/>
    </source>
</evidence>
<dbReference type="EMBL" id="CYUE01000001">
    <property type="protein sequence ID" value="CUK24239.1"/>
    <property type="molecule type" value="Genomic_DNA"/>
</dbReference>
<proteinExistence type="predicted"/>
<dbReference type="AlphaFoldDB" id="A0A0P1IKZ6"/>
<gene>
    <name evidence="1" type="ORF">TA5114_00014</name>
</gene>
<keyword evidence="2" id="KW-1185">Reference proteome</keyword>
<accession>A0A0P1IKZ6</accession>
<sequence length="71" mass="8099">MLGNADFVKAISGDIGSIKIPLLNLISDDTSTTFFHNRHGKFSLDQVLNFDPLNLSRRAFWKVIQNMHLIR</sequence>
<protein>
    <submittedName>
        <fullName evidence="1">Uncharacterized protein</fullName>
    </submittedName>
</protein>